<organism evidence="1 2">
    <name type="scientific">Embleya hyalina</name>
    <dbReference type="NCBI Taxonomy" id="516124"/>
    <lineage>
        <taxon>Bacteria</taxon>
        <taxon>Bacillati</taxon>
        <taxon>Actinomycetota</taxon>
        <taxon>Actinomycetes</taxon>
        <taxon>Kitasatosporales</taxon>
        <taxon>Streptomycetaceae</taxon>
        <taxon>Embleya</taxon>
    </lineage>
</organism>
<name>A0A401Z2K0_9ACTN</name>
<dbReference type="InterPro" id="IPR012808">
    <property type="entry name" value="CHP02453"/>
</dbReference>
<protein>
    <submittedName>
        <fullName evidence="1">TIGR02453 family protein</fullName>
    </submittedName>
</protein>
<evidence type="ECO:0000313" key="2">
    <source>
        <dbReference type="Proteomes" id="UP000286931"/>
    </source>
</evidence>
<dbReference type="EMBL" id="BIFH01000044">
    <property type="protein sequence ID" value="GCE00998.1"/>
    <property type="molecule type" value="Genomic_DNA"/>
</dbReference>
<keyword evidence="2" id="KW-1185">Reference proteome</keyword>
<dbReference type="AlphaFoldDB" id="A0A401Z2K0"/>
<dbReference type="OrthoDB" id="9794241at2"/>
<dbReference type="Pfam" id="PF09365">
    <property type="entry name" value="DUF2461"/>
    <property type="match status" value="1"/>
</dbReference>
<sequence>MREPFGGWTEQAFDVLLRLEGEPSTAERERHRGDRERLVRRPMIALLCDIADANPALENFSVWGFRKELWWWQHQGAVIRIARNVEISLRLDLDGFRVAGGWYYPDPGRVPLFRHAVADEESGPRLADALSRLGEQGYTTDGDLMTRMPRGYDATHPRASLLRHRSLRAARMVGTEQDLHSASLVDVVLDAAAELGPFLGWFARHVSGPAIEDRDATRVASEVPRG</sequence>
<dbReference type="RefSeq" id="WP_126642679.1">
    <property type="nucleotide sequence ID" value="NZ_BIFH01000044.1"/>
</dbReference>
<evidence type="ECO:0000313" key="1">
    <source>
        <dbReference type="EMBL" id="GCE00998.1"/>
    </source>
</evidence>
<gene>
    <name evidence="1" type="ORF">EHYA_08737</name>
</gene>
<accession>A0A401Z2K0</accession>
<dbReference type="Proteomes" id="UP000286931">
    <property type="component" value="Unassembled WGS sequence"/>
</dbReference>
<proteinExistence type="predicted"/>
<comment type="caution">
    <text evidence="1">The sequence shown here is derived from an EMBL/GenBank/DDBJ whole genome shotgun (WGS) entry which is preliminary data.</text>
</comment>
<reference evidence="1 2" key="1">
    <citation type="submission" date="2018-12" db="EMBL/GenBank/DDBJ databases">
        <title>Draft genome sequence of Embleya hyalina NBRC 13850T.</title>
        <authorList>
            <person name="Komaki H."/>
            <person name="Hosoyama A."/>
            <person name="Kimura A."/>
            <person name="Ichikawa N."/>
            <person name="Tamura T."/>
        </authorList>
    </citation>
    <scope>NUCLEOTIDE SEQUENCE [LARGE SCALE GENOMIC DNA]</scope>
    <source>
        <strain evidence="1 2">NBRC 13850</strain>
    </source>
</reference>